<gene>
    <name evidence="1" type="ORF">NZ698_00500</name>
</gene>
<reference evidence="2" key="1">
    <citation type="submission" date="2023-07" db="EMBL/GenBank/DDBJ databases">
        <title>Chryseobacterium sp. strain PBS4-4 Genome sequencing and assembly.</title>
        <authorList>
            <person name="Jung Y."/>
        </authorList>
    </citation>
    <scope>NUCLEOTIDE SEQUENCE [LARGE SCALE GENOMIC DNA]</scope>
    <source>
        <strain evidence="2">PBS4-4</strain>
    </source>
</reference>
<protein>
    <submittedName>
        <fullName evidence="1">Uncharacterized protein</fullName>
    </submittedName>
</protein>
<evidence type="ECO:0000313" key="2">
    <source>
        <dbReference type="Proteomes" id="UP001208649"/>
    </source>
</evidence>
<name>A0ABT2W0Z6_9FLAO</name>
<dbReference type="Proteomes" id="UP001208649">
    <property type="component" value="Unassembled WGS sequence"/>
</dbReference>
<comment type="caution">
    <text evidence="1">The sequence shown here is derived from an EMBL/GenBank/DDBJ whole genome shotgun (WGS) entry which is preliminary data.</text>
</comment>
<keyword evidence="2" id="KW-1185">Reference proteome</keyword>
<accession>A0ABT2W0Z6</accession>
<dbReference type="EMBL" id="JAOTEM010000001">
    <property type="protein sequence ID" value="MCU7615660.1"/>
    <property type="molecule type" value="Genomic_DNA"/>
</dbReference>
<proteinExistence type="predicted"/>
<sequence>MKKFTESAQDYFDRHPSSNECHITSDGRVFHEKGNATSFANTLDNQDIESFSRKVLEKEKSLSEEIVNVKNDKVLEVTINTLIPTKEQVAEQVKQVLENGAADREAKIKELEALELVTANYNEMKALVKFFDLKVENQKAETLITALTEFKNTLNQQ</sequence>
<dbReference type="RefSeq" id="WP_263000806.1">
    <property type="nucleotide sequence ID" value="NZ_JAOTEM010000001.1"/>
</dbReference>
<organism evidence="1 2">
    <name type="scientific">Chryseobacterium edaphi</name>
    <dbReference type="NCBI Taxonomy" id="2976532"/>
    <lineage>
        <taxon>Bacteria</taxon>
        <taxon>Pseudomonadati</taxon>
        <taxon>Bacteroidota</taxon>
        <taxon>Flavobacteriia</taxon>
        <taxon>Flavobacteriales</taxon>
        <taxon>Weeksellaceae</taxon>
        <taxon>Chryseobacterium group</taxon>
        <taxon>Chryseobacterium</taxon>
    </lineage>
</organism>
<evidence type="ECO:0000313" key="1">
    <source>
        <dbReference type="EMBL" id="MCU7615660.1"/>
    </source>
</evidence>